<accession>A0ABT9WSN1</accession>
<dbReference type="EMBL" id="JAUSTT010000008">
    <property type="protein sequence ID" value="MDQ0175740.1"/>
    <property type="molecule type" value="Genomic_DNA"/>
</dbReference>
<keyword evidence="2" id="KW-1185">Reference proteome</keyword>
<evidence type="ECO:0000313" key="1">
    <source>
        <dbReference type="EMBL" id="MDQ0175740.1"/>
    </source>
</evidence>
<evidence type="ECO:0000313" key="2">
    <source>
        <dbReference type="Proteomes" id="UP001223586"/>
    </source>
</evidence>
<organism evidence="1 2">
    <name type="scientific">Bacillus chungangensis</name>
    <dbReference type="NCBI Taxonomy" id="587633"/>
    <lineage>
        <taxon>Bacteria</taxon>
        <taxon>Bacillati</taxon>
        <taxon>Bacillota</taxon>
        <taxon>Bacilli</taxon>
        <taxon>Bacillales</taxon>
        <taxon>Bacillaceae</taxon>
        <taxon>Bacillus</taxon>
    </lineage>
</organism>
<proteinExistence type="predicted"/>
<dbReference type="PANTHER" id="PTHR34472">
    <property type="entry name" value="SULFUR CARRIER PROTEIN THIS"/>
    <property type="match status" value="1"/>
</dbReference>
<dbReference type="NCBIfam" id="TIGR01683">
    <property type="entry name" value="thiS"/>
    <property type="match status" value="1"/>
</dbReference>
<dbReference type="InterPro" id="IPR012675">
    <property type="entry name" value="Beta-grasp_dom_sf"/>
</dbReference>
<dbReference type="InterPro" id="IPR003749">
    <property type="entry name" value="ThiS/MoaD-like"/>
</dbReference>
<name>A0ABT9WSN1_9BACI</name>
<dbReference type="Proteomes" id="UP001223586">
    <property type="component" value="Unassembled WGS sequence"/>
</dbReference>
<dbReference type="Gene3D" id="3.10.20.30">
    <property type="match status" value="1"/>
</dbReference>
<dbReference type="RefSeq" id="WP_307228310.1">
    <property type="nucleotide sequence ID" value="NZ_JAUSTT010000008.1"/>
</dbReference>
<dbReference type="InterPro" id="IPR016155">
    <property type="entry name" value="Mopterin_synth/thiamin_S_b"/>
</dbReference>
<comment type="caution">
    <text evidence="1">The sequence shown here is derived from an EMBL/GenBank/DDBJ whole genome shotgun (WGS) entry which is preliminary data.</text>
</comment>
<dbReference type="InterPro" id="IPR010035">
    <property type="entry name" value="Thi_S"/>
</dbReference>
<dbReference type="Pfam" id="PF02597">
    <property type="entry name" value="ThiS"/>
    <property type="match status" value="1"/>
</dbReference>
<dbReference type="CDD" id="cd00565">
    <property type="entry name" value="Ubl_ThiS"/>
    <property type="match status" value="1"/>
</dbReference>
<reference evidence="1 2" key="1">
    <citation type="submission" date="2023-07" db="EMBL/GenBank/DDBJ databases">
        <title>Genomic Encyclopedia of Type Strains, Phase IV (KMG-IV): sequencing the most valuable type-strain genomes for metagenomic binning, comparative biology and taxonomic classification.</title>
        <authorList>
            <person name="Goeker M."/>
        </authorList>
    </citation>
    <scope>NUCLEOTIDE SEQUENCE [LARGE SCALE GENOMIC DNA]</scope>
    <source>
        <strain evidence="1 2">DSM 23837</strain>
    </source>
</reference>
<gene>
    <name evidence="1" type="ORF">J2S08_001576</name>
</gene>
<protein>
    <submittedName>
        <fullName evidence="1">Sulfur carrier protein</fullName>
    </submittedName>
</protein>
<dbReference type="PANTHER" id="PTHR34472:SF1">
    <property type="entry name" value="SULFUR CARRIER PROTEIN THIS"/>
    <property type="match status" value="1"/>
</dbReference>
<sequence length="67" mass="7690">MQITINGDEMEIAKDVLTVQDLLVSFQLHNKGAIVELNQEILHKKEYETRRLTNKDRIEIVHFVGGG</sequence>
<dbReference type="SUPFAM" id="SSF54285">
    <property type="entry name" value="MoaD/ThiS"/>
    <property type="match status" value="1"/>
</dbReference>